<dbReference type="PANTHER" id="PTHR32019">
    <property type="entry name" value="R3H DOMAIN-CONTAINING PROTEIN 4"/>
    <property type="match status" value="1"/>
</dbReference>
<evidence type="ECO:0000256" key="2">
    <source>
        <dbReference type="SAM" id="MobiDB-lite"/>
    </source>
</evidence>
<dbReference type="EMBL" id="JBBPHU010000002">
    <property type="protein sequence ID" value="KAK7522466.1"/>
    <property type="molecule type" value="Genomic_DNA"/>
</dbReference>
<feature type="compositionally biased region" description="Basic and acidic residues" evidence="2">
    <location>
        <begin position="84"/>
        <end position="117"/>
    </location>
</feature>
<evidence type="ECO:0000256" key="1">
    <source>
        <dbReference type="SAM" id="Coils"/>
    </source>
</evidence>
<dbReference type="PANTHER" id="PTHR32019:SF2">
    <property type="entry name" value="R3H DOMAIN-CONTAINING PROTEIN 4"/>
    <property type="match status" value="1"/>
</dbReference>
<keyword evidence="5" id="KW-1185">Reference proteome</keyword>
<evidence type="ECO:0000259" key="3">
    <source>
        <dbReference type="Pfam" id="PF13902"/>
    </source>
</evidence>
<dbReference type="Proteomes" id="UP001363622">
    <property type="component" value="Unassembled WGS sequence"/>
</dbReference>
<dbReference type="Pfam" id="PF13902">
    <property type="entry name" value="R3H-assoc"/>
    <property type="match status" value="1"/>
</dbReference>
<dbReference type="SUPFAM" id="SSF82708">
    <property type="entry name" value="R3H domain"/>
    <property type="match status" value="1"/>
</dbReference>
<proteinExistence type="predicted"/>
<dbReference type="InterPro" id="IPR036867">
    <property type="entry name" value="R3H_dom_sf"/>
</dbReference>
<feature type="region of interest" description="Disordered" evidence="2">
    <location>
        <begin position="80"/>
        <end position="125"/>
    </location>
</feature>
<dbReference type="InterPro" id="IPR025952">
    <property type="entry name" value="R3H-assoc_dom"/>
</dbReference>
<dbReference type="InterPro" id="IPR039629">
    <property type="entry name" value="R3HDM4"/>
</dbReference>
<protein>
    <submittedName>
        <fullName evidence="4">R3H-associated N-terminal domain-containing protein</fullName>
    </submittedName>
</protein>
<keyword evidence="1" id="KW-0175">Coiled coil</keyword>
<reference evidence="4 5" key="1">
    <citation type="submission" date="2024-04" db="EMBL/GenBank/DDBJ databases">
        <title>Phyllosticta paracitricarpa is synonymous to the EU quarantine fungus P. citricarpa based on phylogenomic analyses.</title>
        <authorList>
            <consortium name="Lawrence Berkeley National Laboratory"/>
            <person name="Van Ingen-Buijs V.A."/>
            <person name="Van Westerhoven A.C."/>
            <person name="Haridas S."/>
            <person name="Skiadas P."/>
            <person name="Martin F."/>
            <person name="Groenewald J.Z."/>
            <person name="Crous P.W."/>
            <person name="Seidl M.F."/>
        </authorList>
    </citation>
    <scope>NUCLEOTIDE SEQUENCE [LARGE SCALE GENOMIC DNA]</scope>
    <source>
        <strain evidence="4 5">CBS 123371</strain>
    </source>
</reference>
<name>A0ABR1KWE4_9PEZI</name>
<evidence type="ECO:0000313" key="4">
    <source>
        <dbReference type="EMBL" id="KAK7522466.1"/>
    </source>
</evidence>
<comment type="caution">
    <text evidence="4">The sequence shown here is derived from an EMBL/GenBank/DDBJ whole genome shotgun (WGS) entry which is preliminary data.</text>
</comment>
<sequence>MGIYDEVPDIYRSSDDAVEASIDVEAWTEEATRAMASVNISAAPQSTIRGTSVTLDIPLDDHVLPRPEPTEPTAAKFVRSGYPSRKEPLRRDSLKRREALLKGKEGSRQRRRWENDRLLNNPHAQPPLPSDWEIRPTYPVHSVPYYLAPLWDAQLAPKSLSKNQKANKPAVSKEEEDAAKALKQLRERLRQKRAAKHLLEDIEQEVRKFIENWEEKERRDEQDGLADLDSDDEEIVFVGRNGQMNDMRAAEQELRRDKMVFDSLVGDRSGAFGRWLVHSIATYYNLDTWSITTGNPAKREAYIAIKQGKLKSGHQARARRPLPQPLWSMV</sequence>
<evidence type="ECO:0000313" key="5">
    <source>
        <dbReference type="Proteomes" id="UP001363622"/>
    </source>
</evidence>
<gene>
    <name evidence="4" type="ORF">IWZ03DRAFT_392820</name>
</gene>
<feature type="domain" description="R3H-associated N-terminal" evidence="3">
    <location>
        <begin position="86"/>
        <end position="207"/>
    </location>
</feature>
<feature type="coiled-coil region" evidence="1">
    <location>
        <begin position="172"/>
        <end position="219"/>
    </location>
</feature>
<accession>A0ABR1KWE4</accession>
<organism evidence="4 5">
    <name type="scientific">Phyllosticta citriasiana</name>
    <dbReference type="NCBI Taxonomy" id="595635"/>
    <lineage>
        <taxon>Eukaryota</taxon>
        <taxon>Fungi</taxon>
        <taxon>Dikarya</taxon>
        <taxon>Ascomycota</taxon>
        <taxon>Pezizomycotina</taxon>
        <taxon>Dothideomycetes</taxon>
        <taxon>Dothideomycetes incertae sedis</taxon>
        <taxon>Botryosphaeriales</taxon>
        <taxon>Phyllostictaceae</taxon>
        <taxon>Phyllosticta</taxon>
    </lineage>
</organism>